<evidence type="ECO:0000313" key="1">
    <source>
        <dbReference type="EMBL" id="KAH3856976.1"/>
    </source>
</evidence>
<dbReference type="Proteomes" id="UP000828390">
    <property type="component" value="Unassembled WGS sequence"/>
</dbReference>
<keyword evidence="2" id="KW-1185">Reference proteome</keyword>
<protein>
    <submittedName>
        <fullName evidence="1">Uncharacterized protein</fullName>
    </submittedName>
</protein>
<sequence>MEGVSLNFSNEKAVVKQLAEILREAVKEGCDYSFEVNYIYQYLSGSMVSLEASAELAEK</sequence>
<gene>
    <name evidence="1" type="ORF">DPMN_099573</name>
</gene>
<reference evidence="1" key="2">
    <citation type="submission" date="2020-11" db="EMBL/GenBank/DDBJ databases">
        <authorList>
            <person name="McCartney M.A."/>
            <person name="Auch B."/>
            <person name="Kono T."/>
            <person name="Mallez S."/>
            <person name="Becker A."/>
            <person name="Gohl D.M."/>
            <person name="Silverstein K.A.T."/>
            <person name="Koren S."/>
            <person name="Bechman K.B."/>
            <person name="Herman A."/>
            <person name="Abrahante J.E."/>
            <person name="Garbe J."/>
        </authorList>
    </citation>
    <scope>NUCLEOTIDE SEQUENCE</scope>
    <source>
        <strain evidence="1">Duluth1</strain>
        <tissue evidence="1">Whole animal</tissue>
    </source>
</reference>
<accession>A0A9D4LHI5</accession>
<proteinExistence type="predicted"/>
<organism evidence="1 2">
    <name type="scientific">Dreissena polymorpha</name>
    <name type="common">Zebra mussel</name>
    <name type="synonym">Mytilus polymorpha</name>
    <dbReference type="NCBI Taxonomy" id="45954"/>
    <lineage>
        <taxon>Eukaryota</taxon>
        <taxon>Metazoa</taxon>
        <taxon>Spiralia</taxon>
        <taxon>Lophotrochozoa</taxon>
        <taxon>Mollusca</taxon>
        <taxon>Bivalvia</taxon>
        <taxon>Autobranchia</taxon>
        <taxon>Heteroconchia</taxon>
        <taxon>Euheterodonta</taxon>
        <taxon>Imparidentia</taxon>
        <taxon>Neoheterodontei</taxon>
        <taxon>Myida</taxon>
        <taxon>Dreissenoidea</taxon>
        <taxon>Dreissenidae</taxon>
        <taxon>Dreissena</taxon>
    </lineage>
</organism>
<evidence type="ECO:0000313" key="2">
    <source>
        <dbReference type="Proteomes" id="UP000828390"/>
    </source>
</evidence>
<dbReference type="EMBL" id="JAIWYP010000003">
    <property type="protein sequence ID" value="KAH3856976.1"/>
    <property type="molecule type" value="Genomic_DNA"/>
</dbReference>
<dbReference type="AlphaFoldDB" id="A0A9D4LHI5"/>
<reference evidence="1" key="1">
    <citation type="journal article" date="2019" name="bioRxiv">
        <title>The Genome of the Zebra Mussel, Dreissena polymorpha: A Resource for Invasive Species Research.</title>
        <authorList>
            <person name="McCartney M.A."/>
            <person name="Auch B."/>
            <person name="Kono T."/>
            <person name="Mallez S."/>
            <person name="Zhang Y."/>
            <person name="Obille A."/>
            <person name="Becker A."/>
            <person name="Abrahante J.E."/>
            <person name="Garbe J."/>
            <person name="Badalamenti J.P."/>
            <person name="Herman A."/>
            <person name="Mangelson H."/>
            <person name="Liachko I."/>
            <person name="Sullivan S."/>
            <person name="Sone E.D."/>
            <person name="Koren S."/>
            <person name="Silverstein K.A.T."/>
            <person name="Beckman K.B."/>
            <person name="Gohl D.M."/>
        </authorList>
    </citation>
    <scope>NUCLEOTIDE SEQUENCE</scope>
    <source>
        <strain evidence="1">Duluth1</strain>
        <tissue evidence="1">Whole animal</tissue>
    </source>
</reference>
<name>A0A9D4LHI5_DREPO</name>
<comment type="caution">
    <text evidence="1">The sequence shown here is derived from an EMBL/GenBank/DDBJ whole genome shotgun (WGS) entry which is preliminary data.</text>
</comment>